<dbReference type="InterPro" id="IPR018852">
    <property type="entry name" value="DUF2456"/>
</dbReference>
<keyword evidence="2" id="KW-0472">Membrane</keyword>
<evidence type="ECO:0000256" key="1">
    <source>
        <dbReference type="SAM" id="MobiDB-lite"/>
    </source>
</evidence>
<dbReference type="PANTHER" id="PTHR28297:SF1">
    <property type="entry name" value="FUNGAL PROTEIN"/>
    <property type="match status" value="1"/>
</dbReference>
<comment type="caution">
    <text evidence="3">The sequence shown here is derived from an EMBL/GenBank/DDBJ whole genome shotgun (WGS) entry which is preliminary data.</text>
</comment>
<proteinExistence type="predicted"/>
<feature type="transmembrane region" description="Helical" evidence="2">
    <location>
        <begin position="151"/>
        <end position="174"/>
    </location>
</feature>
<feature type="compositionally biased region" description="Basic and acidic residues" evidence="1">
    <location>
        <begin position="22"/>
        <end position="45"/>
    </location>
</feature>
<protein>
    <submittedName>
        <fullName evidence="3">Uncharacterized protein</fullName>
    </submittedName>
</protein>
<keyword evidence="4" id="KW-1185">Reference proteome</keyword>
<evidence type="ECO:0000256" key="2">
    <source>
        <dbReference type="SAM" id="Phobius"/>
    </source>
</evidence>
<dbReference type="OrthoDB" id="15595at2759"/>
<sequence length="299" mass="33501">MGFPRLPGQRPAPSNVRIKTKASRDRMVDREKRAAAGRQSREVTDHLFAPNQHTETETENEDERQPQQQQQQQPGALLEDGARANPSPSKGWLPPSNGFTWNQIFYIFILDGLGGMILSGGINFAIAYVMYTVPDLTGKPIRLFELPNTLAGDAAVTIIIQCLITWFIESVLVATDLAKQGVQPLYLCEAPTSPLLRWLFLLDQPQPPKFFPNLLQQALRGFMMAFPSFVLFWPLSVGVLTELGTPSGGDYVYEKKWVPQFFKLLLGGLLGLVSTPVMVMFWLVKAGWESNFVHGRPWV</sequence>
<keyword evidence="2" id="KW-1133">Transmembrane helix</keyword>
<feature type="region of interest" description="Disordered" evidence="1">
    <location>
        <begin position="1"/>
        <end position="94"/>
    </location>
</feature>
<evidence type="ECO:0000313" key="4">
    <source>
        <dbReference type="Proteomes" id="UP000775872"/>
    </source>
</evidence>
<dbReference type="AlphaFoldDB" id="A0A9N9Z7L1"/>
<dbReference type="PANTHER" id="PTHR28297">
    <property type="entry name" value="FUNGAL PROTEIN"/>
    <property type="match status" value="1"/>
</dbReference>
<feature type="transmembrane region" description="Helical" evidence="2">
    <location>
        <begin position="218"/>
        <end position="241"/>
    </location>
</feature>
<dbReference type="EMBL" id="CABFOC020000035">
    <property type="protein sequence ID" value="CAH0050539.1"/>
    <property type="molecule type" value="Genomic_DNA"/>
</dbReference>
<evidence type="ECO:0000313" key="3">
    <source>
        <dbReference type="EMBL" id="CAH0050539.1"/>
    </source>
</evidence>
<reference evidence="4" key="1">
    <citation type="submission" date="2019-06" db="EMBL/GenBank/DDBJ databases">
        <authorList>
            <person name="Broberg M."/>
        </authorList>
    </citation>
    <scope>NUCLEOTIDE SEQUENCE [LARGE SCALE GENOMIC DNA]</scope>
</reference>
<accession>A0A9N9Z7L1</accession>
<feature type="transmembrane region" description="Helical" evidence="2">
    <location>
        <begin position="104"/>
        <end position="131"/>
    </location>
</feature>
<organism evidence="3 4">
    <name type="scientific">Clonostachys solani</name>
    <dbReference type="NCBI Taxonomy" id="160281"/>
    <lineage>
        <taxon>Eukaryota</taxon>
        <taxon>Fungi</taxon>
        <taxon>Dikarya</taxon>
        <taxon>Ascomycota</taxon>
        <taxon>Pezizomycotina</taxon>
        <taxon>Sordariomycetes</taxon>
        <taxon>Hypocreomycetidae</taxon>
        <taxon>Hypocreales</taxon>
        <taxon>Bionectriaceae</taxon>
        <taxon>Clonostachys</taxon>
    </lineage>
</organism>
<gene>
    <name evidence="3" type="ORF">CSOL1703_00002512</name>
</gene>
<dbReference type="Pfam" id="PF10445">
    <property type="entry name" value="DUF2456"/>
    <property type="match status" value="1"/>
</dbReference>
<reference evidence="3 4" key="2">
    <citation type="submission" date="2021-10" db="EMBL/GenBank/DDBJ databases">
        <authorList>
            <person name="Piombo E."/>
        </authorList>
    </citation>
    <scope>NUCLEOTIDE SEQUENCE [LARGE SCALE GENOMIC DNA]</scope>
</reference>
<feature type="transmembrane region" description="Helical" evidence="2">
    <location>
        <begin position="261"/>
        <end position="284"/>
    </location>
</feature>
<dbReference type="Proteomes" id="UP000775872">
    <property type="component" value="Unassembled WGS sequence"/>
</dbReference>
<keyword evidence="2" id="KW-0812">Transmembrane</keyword>
<name>A0A9N9Z7L1_9HYPO</name>